<organism evidence="1 2">
    <name type="scientific">Vitrella brassicaformis (strain CCMP3155)</name>
    <dbReference type="NCBI Taxonomy" id="1169540"/>
    <lineage>
        <taxon>Eukaryota</taxon>
        <taxon>Sar</taxon>
        <taxon>Alveolata</taxon>
        <taxon>Colpodellida</taxon>
        <taxon>Vitrellaceae</taxon>
        <taxon>Vitrella</taxon>
    </lineage>
</organism>
<dbReference type="InParanoid" id="A0A0G4FEA8"/>
<accession>A0A0G4FEA8</accession>
<dbReference type="EMBL" id="CDMY01000419">
    <property type="protein sequence ID" value="CEM11547.1"/>
    <property type="molecule type" value="Genomic_DNA"/>
</dbReference>
<proteinExistence type="predicted"/>
<dbReference type="Proteomes" id="UP000041254">
    <property type="component" value="Unassembled WGS sequence"/>
</dbReference>
<gene>
    <name evidence="1" type="ORF">Vbra_1056</name>
</gene>
<dbReference type="VEuPathDB" id="CryptoDB:Vbra_1056"/>
<dbReference type="PhylomeDB" id="A0A0G4FEA8"/>
<evidence type="ECO:0000313" key="2">
    <source>
        <dbReference type="Proteomes" id="UP000041254"/>
    </source>
</evidence>
<keyword evidence="2" id="KW-1185">Reference proteome</keyword>
<name>A0A0G4FEA8_VITBC</name>
<evidence type="ECO:0000313" key="1">
    <source>
        <dbReference type="EMBL" id="CEM11547.1"/>
    </source>
</evidence>
<reference evidence="1 2" key="1">
    <citation type="submission" date="2014-11" db="EMBL/GenBank/DDBJ databases">
        <authorList>
            <person name="Zhu J."/>
            <person name="Qi W."/>
            <person name="Song R."/>
        </authorList>
    </citation>
    <scope>NUCLEOTIDE SEQUENCE [LARGE SCALE GENOMIC DNA]</scope>
</reference>
<sequence>MKKYVLPKYKIKTSFWQNMHSLLAPGGMTVVNNVPSFFEGHPCKCEDPLFRGTVCLPQKSLPVDLCFLKKDQTKSLLFEHFIELTKNETGLQLTTQAFFNSKGNMGVGLQRMPLE</sequence>
<dbReference type="AlphaFoldDB" id="A0A0G4FEA8"/>
<protein>
    <submittedName>
        <fullName evidence="1">Uncharacterized protein</fullName>
    </submittedName>
</protein>